<dbReference type="RefSeq" id="WP_133417147.1">
    <property type="nucleotide sequence ID" value="NZ_SCWD01000001.1"/>
</dbReference>
<dbReference type="InterPro" id="IPR036779">
    <property type="entry name" value="LysM_dom_sf"/>
</dbReference>
<proteinExistence type="predicted"/>
<feature type="compositionally biased region" description="Basic and acidic residues" evidence="1">
    <location>
        <begin position="1"/>
        <end position="22"/>
    </location>
</feature>
<dbReference type="EMBL" id="SCWD01000001">
    <property type="protein sequence ID" value="TDM04286.1"/>
    <property type="molecule type" value="Genomic_DNA"/>
</dbReference>
<keyword evidence="5" id="KW-1185">Reference proteome</keyword>
<dbReference type="Gene3D" id="3.10.350.10">
    <property type="entry name" value="LysM domain"/>
    <property type="match status" value="1"/>
</dbReference>
<evidence type="ECO:0000256" key="2">
    <source>
        <dbReference type="SAM" id="Phobius"/>
    </source>
</evidence>
<feature type="domain" description="LysM" evidence="3">
    <location>
        <begin position="264"/>
        <end position="312"/>
    </location>
</feature>
<dbReference type="SMART" id="SM00257">
    <property type="entry name" value="LysM"/>
    <property type="match status" value="1"/>
</dbReference>
<evidence type="ECO:0000313" key="5">
    <source>
        <dbReference type="Proteomes" id="UP000295280"/>
    </source>
</evidence>
<dbReference type="PANTHER" id="PTHR35383:SF1">
    <property type="entry name" value="MUCIN 12EA-RELATED"/>
    <property type="match status" value="1"/>
</dbReference>
<dbReference type="PROSITE" id="PS51782">
    <property type="entry name" value="LYSM"/>
    <property type="match status" value="1"/>
</dbReference>
<organism evidence="4 5">
    <name type="scientific">Macrococcus carouselicus</name>
    <dbReference type="NCBI Taxonomy" id="69969"/>
    <lineage>
        <taxon>Bacteria</taxon>
        <taxon>Bacillati</taxon>
        <taxon>Bacillota</taxon>
        <taxon>Bacilli</taxon>
        <taxon>Bacillales</taxon>
        <taxon>Staphylococcaceae</taxon>
        <taxon>Macrococcus</taxon>
    </lineage>
</organism>
<dbReference type="Pfam" id="PF01476">
    <property type="entry name" value="LysM"/>
    <property type="match status" value="1"/>
</dbReference>
<dbReference type="PANTHER" id="PTHR35383">
    <property type="entry name" value="MUCIN 12EA-RELATED"/>
    <property type="match status" value="1"/>
</dbReference>
<evidence type="ECO:0000313" key="4">
    <source>
        <dbReference type="EMBL" id="TDM04286.1"/>
    </source>
</evidence>
<dbReference type="AlphaFoldDB" id="A0A9Q8CLE6"/>
<evidence type="ECO:0000259" key="3">
    <source>
        <dbReference type="PROSITE" id="PS51782"/>
    </source>
</evidence>
<sequence length="314" mass="35034">MSKDNFKDEFEKSKQPVERQDDQTNDDLVFEGENFTESKEPGDFPPRGMSRRNRSAERRRREETPEEETVEKMVYSSKKKRRRKGGAAVGAAAATQGDIDTPAEAEEVKTATFAAGDGEPEIHHVDSEEHENKEKSNKWLPLLAGLLILIPLLFLLFMYFSNKDDNHKEKAVTTEETTEKVTTEKPAKEKATTEAPVATAEETTEETTTEEIATEEPTTEETTTEEIATEEPTTEEATTEKATTEEPTTEEATTEKPSANQSEQTHTVGANENLYRIAIRYYGSGTPENVEKIRQANGLTGNTLSIGQELVIPE</sequence>
<comment type="caution">
    <text evidence="4">The sequence shown here is derived from an EMBL/GenBank/DDBJ whole genome shotgun (WGS) entry which is preliminary data.</text>
</comment>
<evidence type="ECO:0000256" key="1">
    <source>
        <dbReference type="SAM" id="MobiDB-lite"/>
    </source>
</evidence>
<keyword evidence="2" id="KW-1133">Transmembrane helix</keyword>
<dbReference type="OrthoDB" id="2583609at2"/>
<dbReference type="InterPro" id="IPR018392">
    <property type="entry name" value="LysM"/>
</dbReference>
<feature type="compositionally biased region" description="Polar residues" evidence="1">
    <location>
        <begin position="257"/>
        <end position="266"/>
    </location>
</feature>
<feature type="region of interest" description="Disordered" evidence="1">
    <location>
        <begin position="169"/>
        <end position="266"/>
    </location>
</feature>
<feature type="compositionally biased region" description="Basic and acidic residues" evidence="1">
    <location>
        <begin position="120"/>
        <end position="135"/>
    </location>
</feature>
<dbReference type="SUPFAM" id="SSF54106">
    <property type="entry name" value="LysM domain"/>
    <property type="match status" value="1"/>
</dbReference>
<name>A0A9Q8CLE6_9STAP</name>
<reference evidence="4 5" key="1">
    <citation type="submission" date="2019-01" db="EMBL/GenBank/DDBJ databases">
        <title>Draft genome sequences of the type strains of six Macrococcus species.</title>
        <authorList>
            <person name="Mazhar S."/>
            <person name="Altermann E."/>
            <person name="Hill C."/>
            <person name="Mcauliffe O."/>
        </authorList>
    </citation>
    <scope>NUCLEOTIDE SEQUENCE [LARGE SCALE GENOMIC DNA]</scope>
    <source>
        <strain evidence="4 5">ATCC 51828</strain>
    </source>
</reference>
<dbReference type="CDD" id="cd00118">
    <property type="entry name" value="LysM"/>
    <property type="match status" value="1"/>
</dbReference>
<feature type="region of interest" description="Disordered" evidence="1">
    <location>
        <begin position="1"/>
        <end position="135"/>
    </location>
</feature>
<dbReference type="Proteomes" id="UP000295280">
    <property type="component" value="Unassembled WGS sequence"/>
</dbReference>
<keyword evidence="2" id="KW-0812">Transmembrane</keyword>
<feature type="compositionally biased region" description="Basic and acidic residues" evidence="1">
    <location>
        <begin position="169"/>
        <end position="192"/>
    </location>
</feature>
<feature type="compositionally biased region" description="Acidic residues" evidence="1">
    <location>
        <begin position="202"/>
        <end position="234"/>
    </location>
</feature>
<keyword evidence="2" id="KW-0472">Membrane</keyword>
<gene>
    <name evidence="4" type="ORF">ERX40_03720</name>
</gene>
<protein>
    <submittedName>
        <fullName evidence="4">LysM peptidoglycan-binding domain-containing protein</fullName>
    </submittedName>
</protein>
<accession>A0A9Q8CLE6</accession>
<feature type="compositionally biased region" description="Basic and acidic residues" evidence="1">
    <location>
        <begin position="54"/>
        <end position="63"/>
    </location>
</feature>
<feature type="transmembrane region" description="Helical" evidence="2">
    <location>
        <begin position="139"/>
        <end position="160"/>
    </location>
</feature>